<dbReference type="OrthoDB" id="5148669at2"/>
<sequence length="67" mass="7658">MNEYNKTVVSRMLGTVSGLEVQHIESHEQVAEVFEDSETGRRTVNLFEIDVPLEVIEWLLAEARAKL</sequence>
<dbReference type="Proteomes" id="UP000262172">
    <property type="component" value="Unassembled WGS sequence"/>
</dbReference>
<dbReference type="EMBL" id="QUAB01000032">
    <property type="protein sequence ID" value="REJ06735.1"/>
    <property type="molecule type" value="Genomic_DNA"/>
</dbReference>
<accession>A0A371NVP9</accession>
<protein>
    <submittedName>
        <fullName evidence="1">Uncharacterized protein</fullName>
    </submittedName>
</protein>
<dbReference type="AlphaFoldDB" id="A0A371NVP9"/>
<reference evidence="1 2" key="1">
    <citation type="submission" date="2018-08" db="EMBL/GenBank/DDBJ databases">
        <title>Isolation, diversity and antifungal activity of Actinobacteria from cow dung.</title>
        <authorList>
            <person name="Ling L."/>
        </authorList>
    </citation>
    <scope>NUCLEOTIDE SEQUENCE [LARGE SCALE GENOMIC DNA]</scope>
    <source>
        <strain evidence="1 2">NEAU-LLE</strain>
    </source>
</reference>
<evidence type="ECO:0000313" key="2">
    <source>
        <dbReference type="Proteomes" id="UP000262172"/>
    </source>
</evidence>
<keyword evidence="2" id="KW-1185">Reference proteome</keyword>
<gene>
    <name evidence="1" type="ORF">DY023_05105</name>
</gene>
<evidence type="ECO:0000313" key="1">
    <source>
        <dbReference type="EMBL" id="REJ06735.1"/>
    </source>
</evidence>
<name>A0A371NVP9_9MICO</name>
<dbReference type="RefSeq" id="WP_116241266.1">
    <property type="nucleotide sequence ID" value="NZ_QUAB01000032.1"/>
</dbReference>
<comment type="caution">
    <text evidence="1">The sequence shown here is derived from an EMBL/GenBank/DDBJ whole genome shotgun (WGS) entry which is preliminary data.</text>
</comment>
<proteinExistence type="predicted"/>
<organism evidence="1 2">
    <name type="scientific">Microbacterium bovistercoris</name>
    <dbReference type="NCBI Taxonomy" id="2293570"/>
    <lineage>
        <taxon>Bacteria</taxon>
        <taxon>Bacillati</taxon>
        <taxon>Actinomycetota</taxon>
        <taxon>Actinomycetes</taxon>
        <taxon>Micrococcales</taxon>
        <taxon>Microbacteriaceae</taxon>
        <taxon>Microbacterium</taxon>
    </lineage>
</organism>